<evidence type="ECO:0000256" key="7">
    <source>
        <dbReference type="ARBA" id="ARBA00023034"/>
    </source>
</evidence>
<comment type="similarity">
    <text evidence="5">Belongs to the SCOC family.</text>
</comment>
<comment type="subcellular location">
    <subcellularLocation>
        <location evidence="3">Cytoplasm</location>
        <location evidence="3">Cytosol</location>
    </subcellularLocation>
    <subcellularLocation>
        <location evidence="2">Golgi apparatus membrane</location>
        <topology evidence="2">Peripheral membrane protein</topology>
        <orientation evidence="2">Cytoplasmic side</orientation>
    </subcellularLocation>
    <subcellularLocation>
        <location evidence="4">Golgi apparatus</location>
        <location evidence="4">trans-Golgi network</location>
    </subcellularLocation>
</comment>
<evidence type="ECO:0000256" key="2">
    <source>
        <dbReference type="ARBA" id="ARBA00004255"/>
    </source>
</evidence>
<dbReference type="EMBL" id="QUQM01000004">
    <property type="protein sequence ID" value="KAA8647320.1"/>
    <property type="molecule type" value="Genomic_DNA"/>
</dbReference>
<dbReference type="OrthoDB" id="2163284at2759"/>
<evidence type="ECO:0000256" key="3">
    <source>
        <dbReference type="ARBA" id="ARBA00004514"/>
    </source>
</evidence>
<feature type="region of interest" description="Disordered" evidence="11">
    <location>
        <begin position="1"/>
        <end position="64"/>
    </location>
</feature>
<dbReference type="Gene3D" id="1.20.5.170">
    <property type="match status" value="1"/>
</dbReference>
<proteinExistence type="inferred from homology"/>
<keyword evidence="9" id="KW-0472">Membrane</keyword>
<keyword evidence="7" id="KW-0333">Golgi apparatus</keyword>
<keyword evidence="8 10" id="KW-0175">Coiled coil</keyword>
<feature type="coiled-coil region" evidence="10">
    <location>
        <begin position="76"/>
        <end position="117"/>
    </location>
</feature>
<evidence type="ECO:0000256" key="6">
    <source>
        <dbReference type="ARBA" id="ARBA00022490"/>
    </source>
</evidence>
<dbReference type="InterPro" id="IPR019357">
    <property type="entry name" value="SCOC"/>
</dbReference>
<dbReference type="AlphaFoldDB" id="A0A5M9MPU3"/>
<dbReference type="PANTHER" id="PTHR21614">
    <property type="entry name" value="SHORT COILED COIL PROTEIN"/>
    <property type="match status" value="1"/>
</dbReference>
<dbReference type="RefSeq" id="XP_033426681.1">
    <property type="nucleotide sequence ID" value="XM_033570649.1"/>
</dbReference>
<name>A0A5M9MPU3_9EURO</name>
<comment type="caution">
    <text evidence="12">The sequence shown here is derived from an EMBL/GenBank/DDBJ whole genome shotgun (WGS) entry which is preliminary data.</text>
</comment>
<organism evidence="12 13">
    <name type="scientific">Aspergillus tanneri</name>
    <dbReference type="NCBI Taxonomy" id="1220188"/>
    <lineage>
        <taxon>Eukaryota</taxon>
        <taxon>Fungi</taxon>
        <taxon>Dikarya</taxon>
        <taxon>Ascomycota</taxon>
        <taxon>Pezizomycotina</taxon>
        <taxon>Eurotiomycetes</taxon>
        <taxon>Eurotiomycetidae</taxon>
        <taxon>Eurotiales</taxon>
        <taxon>Aspergillaceae</taxon>
        <taxon>Aspergillus</taxon>
        <taxon>Aspergillus subgen. Circumdati</taxon>
    </lineage>
</organism>
<reference evidence="12 13" key="1">
    <citation type="submission" date="2019-08" db="EMBL/GenBank/DDBJ databases">
        <title>The genome sequence of a newly discovered highly antifungal drug resistant Aspergillus species, Aspergillus tanneri NIH 1004.</title>
        <authorList>
            <person name="Mounaud S."/>
            <person name="Singh I."/>
            <person name="Joardar V."/>
            <person name="Pakala S."/>
            <person name="Pakala S."/>
            <person name="Venepally P."/>
            <person name="Chung J.K."/>
            <person name="Losada L."/>
            <person name="Nierman W.C."/>
        </authorList>
    </citation>
    <scope>NUCLEOTIDE SEQUENCE [LARGE SCALE GENOMIC DNA]</scope>
    <source>
        <strain evidence="12 13">NIH1004</strain>
    </source>
</reference>
<accession>A0A5M9MPU3</accession>
<evidence type="ECO:0000313" key="12">
    <source>
        <dbReference type="EMBL" id="KAA8647320.1"/>
    </source>
</evidence>
<feature type="compositionally biased region" description="Low complexity" evidence="11">
    <location>
        <begin position="1"/>
        <end position="11"/>
    </location>
</feature>
<feature type="compositionally biased region" description="Basic and acidic residues" evidence="11">
    <location>
        <begin position="14"/>
        <end position="25"/>
    </location>
</feature>
<protein>
    <submittedName>
        <fullName evidence="12">Uncharacterized protein</fullName>
    </submittedName>
</protein>
<keyword evidence="6" id="KW-0963">Cytoplasm</keyword>
<evidence type="ECO:0000256" key="5">
    <source>
        <dbReference type="ARBA" id="ARBA00010880"/>
    </source>
</evidence>
<dbReference type="VEuPathDB" id="FungiDB:EYZ11_007470"/>
<evidence type="ECO:0000256" key="1">
    <source>
        <dbReference type="ARBA" id="ARBA00002743"/>
    </source>
</evidence>
<evidence type="ECO:0000256" key="8">
    <source>
        <dbReference type="ARBA" id="ARBA00023054"/>
    </source>
</evidence>
<evidence type="ECO:0000256" key="9">
    <source>
        <dbReference type="ARBA" id="ARBA00023136"/>
    </source>
</evidence>
<gene>
    <name evidence="12" type="ORF">ATNIH1004_006012</name>
</gene>
<dbReference type="GO" id="GO:0000139">
    <property type="term" value="C:Golgi membrane"/>
    <property type="evidence" value="ECO:0007669"/>
    <property type="project" value="UniProtKB-SubCell"/>
</dbReference>
<evidence type="ECO:0000256" key="4">
    <source>
        <dbReference type="ARBA" id="ARBA00004601"/>
    </source>
</evidence>
<evidence type="ECO:0000256" key="11">
    <source>
        <dbReference type="SAM" id="MobiDB-lite"/>
    </source>
</evidence>
<comment type="function">
    <text evidence="1">Positive regulator of amino acid starvation-induced autophagy.</text>
</comment>
<dbReference type="Pfam" id="PF10224">
    <property type="entry name" value="DUF2205"/>
    <property type="match status" value="1"/>
</dbReference>
<dbReference type="GeneID" id="54328714"/>
<dbReference type="GO" id="GO:0005829">
    <property type="term" value="C:cytosol"/>
    <property type="evidence" value="ECO:0007669"/>
    <property type="project" value="UniProtKB-SubCell"/>
</dbReference>
<evidence type="ECO:0000313" key="13">
    <source>
        <dbReference type="Proteomes" id="UP000324241"/>
    </source>
</evidence>
<evidence type="ECO:0000256" key="10">
    <source>
        <dbReference type="SAM" id="Coils"/>
    </source>
</evidence>
<dbReference type="Proteomes" id="UP000324241">
    <property type="component" value="Unassembled WGS sequence"/>
</dbReference>
<dbReference type="PANTHER" id="PTHR21614:SF0">
    <property type="entry name" value="GEO08385P1"/>
    <property type="match status" value="1"/>
</dbReference>
<dbReference type="GO" id="GO:0005802">
    <property type="term" value="C:trans-Golgi network"/>
    <property type="evidence" value="ECO:0007669"/>
    <property type="project" value="TreeGrafter"/>
</dbReference>
<sequence>MSSLSSSSSISDTETDRRGRQERPRMASRKPSASILVPRDHPEIEIEEEEFPPDDARAMSPRRNSADLERLGKEARQTLQEQAKALQSSLQALAERIEAVKSDHDKLENENKFLQDYIGGLTRNMTKSEMTRTSTKDAGNASFAYVTPTTDLDLIRLLGGISIITPLTGLSSELDRPSTSHLCHENVDVLRFE</sequence>